<feature type="compositionally biased region" description="Basic and acidic residues" evidence="1">
    <location>
        <begin position="12"/>
        <end position="28"/>
    </location>
</feature>
<protein>
    <submittedName>
        <fullName evidence="2">Uncharacterized protein</fullName>
    </submittedName>
</protein>
<reference evidence="2 3" key="2">
    <citation type="submission" date="2010-03" db="EMBL/GenBank/DDBJ databases">
        <authorList>
            <person name="Pajon A."/>
        </authorList>
    </citation>
    <scope>NUCLEOTIDE SEQUENCE [LARGE SCALE GENOMIC DNA]</scope>
    <source>
        <strain evidence="2 3">SGP1</strain>
    </source>
</reference>
<evidence type="ECO:0000313" key="3">
    <source>
        <dbReference type="Proteomes" id="UP000008957"/>
    </source>
</evidence>
<accession>A0AB94IYZ2</accession>
<sequence length="42" mass="4835">MRECQGFRPKPKKPEPKAEQLRMFDDWGHAAPEAAPADEGRR</sequence>
<dbReference type="EMBL" id="FP929056">
    <property type="protein sequence ID" value="CBL28919.1"/>
    <property type="molecule type" value="Genomic_DNA"/>
</dbReference>
<reference evidence="3" key="1">
    <citation type="submission" date="2010-03" db="EMBL/GenBank/DDBJ databases">
        <title>The genome sequence of Synergistetes sp. SGP1.</title>
        <authorList>
            <consortium name="metaHIT consortium -- http://www.metahit.eu/"/>
            <person name="Pajon A."/>
            <person name="Turner K."/>
            <person name="Parkhill J."/>
            <person name="Wade W."/>
            <person name="Vartoukian S."/>
        </authorList>
    </citation>
    <scope>NUCLEOTIDE SEQUENCE [LARGE SCALE GENOMIC DNA]</scope>
    <source>
        <strain evidence="3">SGP1</strain>
    </source>
</reference>
<dbReference type="KEGG" id="sbr:SY1_22170"/>
<dbReference type="Proteomes" id="UP000008957">
    <property type="component" value="Chromosome"/>
</dbReference>
<organism evidence="2 3">
    <name type="scientific">Fretibacterium fastidiosum</name>
    <dbReference type="NCBI Taxonomy" id="651822"/>
    <lineage>
        <taxon>Bacteria</taxon>
        <taxon>Thermotogati</taxon>
        <taxon>Synergistota</taxon>
        <taxon>Synergistia</taxon>
        <taxon>Synergistales</taxon>
        <taxon>Aminobacteriaceae</taxon>
        <taxon>Fretibacterium</taxon>
    </lineage>
</organism>
<feature type="region of interest" description="Disordered" evidence="1">
    <location>
        <begin position="1"/>
        <end position="42"/>
    </location>
</feature>
<proteinExistence type="predicted"/>
<evidence type="ECO:0000313" key="2">
    <source>
        <dbReference type="EMBL" id="CBL28919.1"/>
    </source>
</evidence>
<gene>
    <name evidence="2" type="ORF">SY1_22170</name>
</gene>
<name>A0AB94IYZ2_9BACT</name>
<keyword evidence="3" id="KW-1185">Reference proteome</keyword>
<evidence type="ECO:0000256" key="1">
    <source>
        <dbReference type="SAM" id="MobiDB-lite"/>
    </source>
</evidence>
<dbReference type="AlphaFoldDB" id="A0AB94IYZ2"/>
<dbReference type="RefSeq" id="WP_015557066.1">
    <property type="nucleotide sequence ID" value="NC_021038.1"/>
</dbReference>